<dbReference type="InterPro" id="IPR016158">
    <property type="entry name" value="Cullin_homology"/>
</dbReference>
<dbReference type="FunFam" id="1.20.1310.10:FF:000035">
    <property type="entry name" value="Ubiquitin ligase subunit CulD, putative"/>
    <property type="match status" value="1"/>
</dbReference>
<feature type="domain" description="Cullin family profile" evidence="14">
    <location>
        <begin position="399"/>
        <end position="631"/>
    </location>
</feature>
<dbReference type="Pfam" id="PF26557">
    <property type="entry name" value="Cullin_AB"/>
    <property type="match status" value="1"/>
</dbReference>
<dbReference type="FunFam" id="1.20.1310.10:FF:000001">
    <property type="entry name" value="Cullin 3"/>
    <property type="match status" value="1"/>
</dbReference>
<dbReference type="UniPathway" id="UPA00143"/>
<reference evidence="15" key="1">
    <citation type="journal article" date="2020" name="J. Eukaryot. Microbiol.">
        <title>De novo Sequencing, Assembly and Annotation of the Transcriptome for the Free-Living Testate Amoeba Arcella intermedia.</title>
        <authorList>
            <person name="Ribeiro G.M."/>
            <person name="Porfirio-Sousa A.L."/>
            <person name="Maurer-Alcala X.X."/>
            <person name="Katz L.A."/>
            <person name="Lahr D.J.G."/>
        </authorList>
    </citation>
    <scope>NUCLEOTIDE SEQUENCE</scope>
</reference>
<dbReference type="InterPro" id="IPR045093">
    <property type="entry name" value="Cullin"/>
</dbReference>
<feature type="coiled-coil region" evidence="12">
    <location>
        <begin position="90"/>
        <end position="122"/>
    </location>
</feature>
<comment type="pathway">
    <text evidence="1">Protein modification; protein ubiquitination.</text>
</comment>
<dbReference type="SMART" id="SM00884">
    <property type="entry name" value="Cullin_Nedd8"/>
    <property type="match status" value="1"/>
</dbReference>
<evidence type="ECO:0000256" key="4">
    <source>
        <dbReference type="ARBA" id="ARBA00022553"/>
    </source>
</evidence>
<dbReference type="FunFam" id="1.20.1310.10:FF:000004">
    <property type="entry name" value="Cullin 4B"/>
    <property type="match status" value="1"/>
</dbReference>
<evidence type="ECO:0000256" key="7">
    <source>
        <dbReference type="ARBA" id="ARBA00022843"/>
    </source>
</evidence>
<accession>A0A6B2KYG7</accession>
<evidence type="ECO:0000256" key="10">
    <source>
        <dbReference type="PROSITE-ProRule" id="PRU00330"/>
    </source>
</evidence>
<dbReference type="Gene3D" id="3.30.230.130">
    <property type="entry name" value="Cullin, Chain C, Domain 2"/>
    <property type="match status" value="1"/>
</dbReference>
<dbReference type="FunFam" id="1.10.10.10:FF:000050">
    <property type="entry name" value="Cullin 4B"/>
    <property type="match status" value="1"/>
</dbReference>
<dbReference type="GO" id="GO:0031625">
    <property type="term" value="F:ubiquitin protein ligase binding"/>
    <property type="evidence" value="ECO:0007669"/>
    <property type="project" value="InterPro"/>
</dbReference>
<dbReference type="PROSITE" id="PS50069">
    <property type="entry name" value="CULLIN_2"/>
    <property type="match status" value="1"/>
</dbReference>
<dbReference type="PROSITE" id="PS01256">
    <property type="entry name" value="CULLIN_1"/>
    <property type="match status" value="1"/>
</dbReference>
<dbReference type="SUPFAM" id="SSF46785">
    <property type="entry name" value="Winged helix' DNA-binding domain"/>
    <property type="match status" value="1"/>
</dbReference>
<dbReference type="Gene3D" id="1.10.10.10">
    <property type="entry name" value="Winged helix-like DNA-binding domain superfamily/Winged helix DNA-binding domain"/>
    <property type="match status" value="1"/>
</dbReference>
<evidence type="ECO:0000256" key="12">
    <source>
        <dbReference type="SAM" id="Coils"/>
    </source>
</evidence>
<evidence type="ECO:0000256" key="13">
    <source>
        <dbReference type="SAM" id="MobiDB-lite"/>
    </source>
</evidence>
<keyword evidence="3" id="KW-1017">Isopeptide bond</keyword>
<keyword evidence="5" id="KW-0227">DNA damage</keyword>
<dbReference type="SUPFAM" id="SSF75632">
    <property type="entry name" value="Cullin homology domain"/>
    <property type="match status" value="1"/>
</dbReference>
<name>A0A6B2KYG7_9EUKA</name>
<dbReference type="GO" id="GO:0016567">
    <property type="term" value="P:protein ubiquitination"/>
    <property type="evidence" value="ECO:0007669"/>
    <property type="project" value="UniProtKB-UniPathway"/>
</dbReference>
<keyword evidence="4" id="KW-0597">Phosphoprotein</keyword>
<dbReference type="GO" id="GO:0006511">
    <property type="term" value="P:ubiquitin-dependent protein catabolic process"/>
    <property type="evidence" value="ECO:0007669"/>
    <property type="project" value="InterPro"/>
</dbReference>
<dbReference type="SUPFAM" id="SSF74788">
    <property type="entry name" value="Cullin repeat-like"/>
    <property type="match status" value="1"/>
</dbReference>
<keyword evidence="7" id="KW-0832">Ubl conjugation</keyword>
<proteinExistence type="inferred from homology"/>
<dbReference type="Gene3D" id="1.20.1310.10">
    <property type="entry name" value="Cullin Repeats"/>
    <property type="match status" value="4"/>
</dbReference>
<sequence length="759" mass="87894">MKRKRHEENSSGNMNTSAKKVPLTASSKKNVNAPTKKLSIKIKDKPALPDNYEDNTWSILQNAVSAVNNKQPVNTGFEELYKYVEDLVDHQMSENLYRRLEKEIEQHTVNELKKLMEATENTSSERFLVIINNSWSDFCQQLLLIRQIFLVLDRKFALQRQDIKSIWDLGLSLFSKHIASITEIDEKLRAGLFSVIESDRRGETVDKVLIKSLLRMQTSLQMYEKHFEKSFLAATATFYERESERYIEEFQVAEFLKHFEDRIEEENQRVIWYLDEATRKPLIHIVENVTLAKHADSLIEKGYDALMDGDKIDSLKRMYSLFSRVDALGKIKDAWNGYIKKRGGEIILDEQNDKTIVDNLLNFKIRMDTILKTSFNSDDEFLLSLREAFEYFINLRQNAPAELLAKFLDSKLRVGKSTKVLSELELETLQDRVMEVFRFINGKDVFEAFYKKDLAKRLLLGKSTSVDGEKAMISKLKTECGANFTSKLEGMFKDIDLSKDIVNEFKQTPEYSSYVKDSGLESKVYILTTGFWPPYPSLKCNLPPLLSDFQQAFQAFYLNKYSGRRLLWQHSLTQCTIKAIFPKGKKELGVSLFQTLALLMFNEGESHSFNDLVVFTGLEPNELKRTLQSLACGKIRILTKEPAGRIVAETDTFQINSNFATKSVKINVNSSVQVKETKQEQKKTQESVFKDRQYQVDAAIVRIMKTRKTLSHNLLISELFNQLKFPVKATDLKKRIESLIEREYIERDNEDNTLYNYLA</sequence>
<dbReference type="InterPro" id="IPR036388">
    <property type="entry name" value="WH-like_DNA-bd_sf"/>
</dbReference>
<dbReference type="AlphaFoldDB" id="A0A6B2KYG7"/>
<dbReference type="GO" id="GO:0042254">
    <property type="term" value="P:ribosome biogenesis"/>
    <property type="evidence" value="ECO:0007669"/>
    <property type="project" value="UniProtKB-ARBA"/>
</dbReference>
<evidence type="ECO:0000256" key="3">
    <source>
        <dbReference type="ARBA" id="ARBA00022499"/>
    </source>
</evidence>
<dbReference type="PANTHER" id="PTHR11932">
    <property type="entry name" value="CULLIN"/>
    <property type="match status" value="1"/>
</dbReference>
<dbReference type="EMBL" id="GIBP01000728">
    <property type="protein sequence ID" value="NDV29697.1"/>
    <property type="molecule type" value="Transcribed_RNA"/>
</dbReference>
<dbReference type="Pfam" id="PF00888">
    <property type="entry name" value="Cullin"/>
    <property type="match status" value="1"/>
</dbReference>
<keyword evidence="8" id="KW-0234">DNA repair</keyword>
<dbReference type="GO" id="GO:0006281">
    <property type="term" value="P:DNA repair"/>
    <property type="evidence" value="ECO:0007669"/>
    <property type="project" value="UniProtKB-KW"/>
</dbReference>
<dbReference type="InterPro" id="IPR016157">
    <property type="entry name" value="Cullin_CS"/>
</dbReference>
<evidence type="ECO:0000259" key="14">
    <source>
        <dbReference type="PROSITE" id="PS50069"/>
    </source>
</evidence>
<feature type="compositionally biased region" description="Polar residues" evidence="13">
    <location>
        <begin position="10"/>
        <end position="33"/>
    </location>
</feature>
<dbReference type="InterPro" id="IPR059120">
    <property type="entry name" value="Cullin-like_AB"/>
</dbReference>
<evidence type="ECO:0000256" key="2">
    <source>
        <dbReference type="ARBA" id="ARBA00006019"/>
    </source>
</evidence>
<keyword evidence="12" id="KW-0175">Coiled coil</keyword>
<dbReference type="InterPro" id="IPR016159">
    <property type="entry name" value="Cullin_repeat-like_dom_sf"/>
</dbReference>
<dbReference type="FunFam" id="1.20.1310.10:FF:000003">
    <property type="entry name" value="Cullin 4A"/>
    <property type="match status" value="1"/>
</dbReference>
<comment type="similarity">
    <text evidence="2 10 11">Belongs to the cullin family.</text>
</comment>
<evidence type="ECO:0000256" key="5">
    <source>
        <dbReference type="ARBA" id="ARBA00022763"/>
    </source>
</evidence>
<organism evidence="15">
    <name type="scientific">Arcella intermedia</name>
    <dbReference type="NCBI Taxonomy" id="1963864"/>
    <lineage>
        <taxon>Eukaryota</taxon>
        <taxon>Amoebozoa</taxon>
        <taxon>Tubulinea</taxon>
        <taxon>Elardia</taxon>
        <taxon>Arcellinida</taxon>
        <taxon>Sphaerothecina</taxon>
        <taxon>Arcellidae</taxon>
        <taxon>Arcella</taxon>
    </lineage>
</organism>
<dbReference type="SMART" id="SM00182">
    <property type="entry name" value="CULLIN"/>
    <property type="match status" value="1"/>
</dbReference>
<feature type="region of interest" description="Disordered" evidence="13">
    <location>
        <begin position="1"/>
        <end position="34"/>
    </location>
</feature>
<evidence type="ECO:0000256" key="1">
    <source>
        <dbReference type="ARBA" id="ARBA00004906"/>
    </source>
</evidence>
<dbReference type="Pfam" id="PF10557">
    <property type="entry name" value="Cullin_Nedd8"/>
    <property type="match status" value="1"/>
</dbReference>
<dbReference type="InterPro" id="IPR019559">
    <property type="entry name" value="Cullin_neddylation_domain"/>
</dbReference>
<dbReference type="InterPro" id="IPR036390">
    <property type="entry name" value="WH_DNA-bd_sf"/>
</dbReference>
<keyword evidence="6" id="KW-0833">Ubl conjugation pathway</keyword>
<dbReference type="GO" id="GO:0005634">
    <property type="term" value="C:nucleus"/>
    <property type="evidence" value="ECO:0007669"/>
    <property type="project" value="UniProtKB-ARBA"/>
</dbReference>
<dbReference type="InterPro" id="IPR001373">
    <property type="entry name" value="Cullin_N"/>
</dbReference>
<dbReference type="InterPro" id="IPR036317">
    <property type="entry name" value="Cullin_homology_sf"/>
</dbReference>
<protein>
    <recommendedName>
        <fullName evidence="9">Cullin-4</fullName>
    </recommendedName>
</protein>
<evidence type="ECO:0000313" key="15">
    <source>
        <dbReference type="EMBL" id="NDV29697.1"/>
    </source>
</evidence>
<evidence type="ECO:0000256" key="9">
    <source>
        <dbReference type="ARBA" id="ARBA00069613"/>
    </source>
</evidence>
<dbReference type="GO" id="GO:0031464">
    <property type="term" value="C:Cul4A-RING E3 ubiquitin ligase complex"/>
    <property type="evidence" value="ECO:0007669"/>
    <property type="project" value="UniProtKB-ARBA"/>
</dbReference>
<evidence type="ECO:0000256" key="11">
    <source>
        <dbReference type="RuleBase" id="RU003829"/>
    </source>
</evidence>
<evidence type="ECO:0000256" key="8">
    <source>
        <dbReference type="ARBA" id="ARBA00023204"/>
    </source>
</evidence>
<evidence type="ECO:0000256" key="6">
    <source>
        <dbReference type="ARBA" id="ARBA00022786"/>
    </source>
</evidence>